<name>A0A1V9FIH6_9BACT</name>
<gene>
    <name evidence="1" type="ORF">A3860_07390</name>
</gene>
<dbReference type="EMBL" id="LVYD01000102">
    <property type="protein sequence ID" value="OQP58142.1"/>
    <property type="molecule type" value="Genomic_DNA"/>
</dbReference>
<evidence type="ECO:0000313" key="2">
    <source>
        <dbReference type="Proteomes" id="UP000192796"/>
    </source>
</evidence>
<keyword evidence="2" id="KW-1185">Reference proteome</keyword>
<comment type="caution">
    <text evidence="1">The sequence shown here is derived from an EMBL/GenBank/DDBJ whole genome shotgun (WGS) entry which is preliminary data.</text>
</comment>
<dbReference type="AlphaFoldDB" id="A0A1V9FIH6"/>
<dbReference type="Proteomes" id="UP000192796">
    <property type="component" value="Unassembled WGS sequence"/>
</dbReference>
<accession>A0A1V9FIH6</accession>
<dbReference type="STRING" id="1703345.A3860_07390"/>
<protein>
    <submittedName>
        <fullName evidence="1">Uncharacterized protein</fullName>
    </submittedName>
</protein>
<reference evidence="1 2" key="1">
    <citation type="submission" date="2016-03" db="EMBL/GenBank/DDBJ databases">
        <title>Niastella vici sp. nov., isolated from farmland soil.</title>
        <authorList>
            <person name="Chen L."/>
            <person name="Wang D."/>
            <person name="Yang S."/>
            <person name="Wang G."/>
        </authorList>
    </citation>
    <scope>NUCLEOTIDE SEQUENCE [LARGE SCALE GENOMIC DNA]</scope>
    <source>
        <strain evidence="1 2">DJ57</strain>
    </source>
</reference>
<evidence type="ECO:0000313" key="1">
    <source>
        <dbReference type="EMBL" id="OQP58142.1"/>
    </source>
</evidence>
<proteinExistence type="predicted"/>
<organism evidence="1 2">
    <name type="scientific">Niastella vici</name>
    <dbReference type="NCBI Taxonomy" id="1703345"/>
    <lineage>
        <taxon>Bacteria</taxon>
        <taxon>Pseudomonadati</taxon>
        <taxon>Bacteroidota</taxon>
        <taxon>Chitinophagia</taxon>
        <taxon>Chitinophagales</taxon>
        <taxon>Chitinophagaceae</taxon>
        <taxon>Niastella</taxon>
    </lineage>
</organism>
<sequence length="65" mass="7724">MNTMERSRMHFAEMPGMSRIFLRFHSRCECIQSWLNNKHVFVKNMQRGFCTTGMCLQLPGKKRQG</sequence>